<dbReference type="GO" id="GO:0016831">
    <property type="term" value="F:carboxy-lyase activity"/>
    <property type="evidence" value="ECO:0007669"/>
    <property type="project" value="InterPro"/>
</dbReference>
<dbReference type="AlphaFoldDB" id="A0A840I9P6"/>
<dbReference type="EMBL" id="JACHNU010000001">
    <property type="protein sequence ID" value="MBB4660650.1"/>
    <property type="molecule type" value="Genomic_DNA"/>
</dbReference>
<dbReference type="Pfam" id="PF04909">
    <property type="entry name" value="Amidohydro_2"/>
    <property type="match status" value="1"/>
</dbReference>
<keyword evidence="1" id="KW-0456">Lyase</keyword>
<sequence>MPHERTPVIDVCGILYDAPSWEAYLRTFAARTPAYLSVFAGRFAVLAGLDPRVVAETARRDPVAAAELLIAAGTLDADVRAHVEALDRDGVRAQVIAGGHAELASGDGTINDRVAALAAEAPGRLVPFAGLSLREGSDAVGELRRCVGELGMRGAAITHFLDDADPLGAASRAVYVEAEQLGVPLWIHTGHNLSSRHRPDHCTWRELDAIARDHPQLTLIAGHGGWPWVLEMVSICQRHVNVHLEISSHRPARMAIAGSGWEPLLAHGATTIRSKVLFGTMSWVHDCSIRELADEVEQLGIGDRTARRWLHDNAARVLGLPPGEAPPASARAQEAVR</sequence>
<comment type="caution">
    <text evidence="3">The sequence shown here is derived from an EMBL/GenBank/DDBJ whole genome shotgun (WGS) entry which is preliminary data.</text>
</comment>
<gene>
    <name evidence="3" type="ORF">BDZ31_000223</name>
</gene>
<evidence type="ECO:0000313" key="4">
    <source>
        <dbReference type="Proteomes" id="UP000585272"/>
    </source>
</evidence>
<dbReference type="PANTHER" id="PTHR21240:SF19">
    <property type="entry name" value="CATALYTIC_ HYDROLASE"/>
    <property type="match status" value="1"/>
</dbReference>
<evidence type="ECO:0000256" key="1">
    <source>
        <dbReference type="ARBA" id="ARBA00023239"/>
    </source>
</evidence>
<dbReference type="InterPro" id="IPR006680">
    <property type="entry name" value="Amidohydro-rel"/>
</dbReference>
<dbReference type="RefSeq" id="WP_183338158.1">
    <property type="nucleotide sequence ID" value="NZ_JACHNU010000001.1"/>
</dbReference>
<feature type="domain" description="Amidohydrolase-related" evidence="2">
    <location>
        <begin position="76"/>
        <end position="320"/>
    </location>
</feature>
<protein>
    <recommendedName>
        <fullName evidence="2">Amidohydrolase-related domain-containing protein</fullName>
    </recommendedName>
</protein>
<dbReference type="Gene3D" id="3.20.20.140">
    <property type="entry name" value="Metal-dependent hydrolases"/>
    <property type="match status" value="1"/>
</dbReference>
<evidence type="ECO:0000259" key="2">
    <source>
        <dbReference type="Pfam" id="PF04909"/>
    </source>
</evidence>
<proteinExistence type="predicted"/>
<accession>A0A840I9P6</accession>
<dbReference type="InterPro" id="IPR032465">
    <property type="entry name" value="ACMSD"/>
</dbReference>
<dbReference type="GO" id="GO:0016787">
    <property type="term" value="F:hydrolase activity"/>
    <property type="evidence" value="ECO:0007669"/>
    <property type="project" value="InterPro"/>
</dbReference>
<keyword evidence="4" id="KW-1185">Reference proteome</keyword>
<dbReference type="PANTHER" id="PTHR21240">
    <property type="entry name" value="2-AMINO-3-CARBOXYLMUCONATE-6-SEMIALDEHYDE DECARBOXYLASE"/>
    <property type="match status" value="1"/>
</dbReference>
<evidence type="ECO:0000313" key="3">
    <source>
        <dbReference type="EMBL" id="MBB4660650.1"/>
    </source>
</evidence>
<dbReference type="SUPFAM" id="SSF51556">
    <property type="entry name" value="Metallo-dependent hydrolases"/>
    <property type="match status" value="1"/>
</dbReference>
<dbReference type="Proteomes" id="UP000585272">
    <property type="component" value="Unassembled WGS sequence"/>
</dbReference>
<dbReference type="InterPro" id="IPR032466">
    <property type="entry name" value="Metal_Hydrolase"/>
</dbReference>
<name>A0A840I9P6_9ACTN</name>
<organism evidence="3 4">
    <name type="scientific">Conexibacter arvalis</name>
    <dbReference type="NCBI Taxonomy" id="912552"/>
    <lineage>
        <taxon>Bacteria</taxon>
        <taxon>Bacillati</taxon>
        <taxon>Actinomycetota</taxon>
        <taxon>Thermoleophilia</taxon>
        <taxon>Solirubrobacterales</taxon>
        <taxon>Conexibacteraceae</taxon>
        <taxon>Conexibacter</taxon>
    </lineage>
</organism>
<reference evidence="3 4" key="1">
    <citation type="submission" date="2020-08" db="EMBL/GenBank/DDBJ databases">
        <title>Genomic Encyclopedia of Archaeal and Bacterial Type Strains, Phase II (KMG-II): from individual species to whole genera.</title>
        <authorList>
            <person name="Goeker M."/>
        </authorList>
    </citation>
    <scope>NUCLEOTIDE SEQUENCE [LARGE SCALE GENOMIC DNA]</scope>
    <source>
        <strain evidence="3 4">DSM 23288</strain>
    </source>
</reference>